<name>A0A4C2AFE2_EUMVA</name>
<protein>
    <submittedName>
        <fullName evidence="1">Uncharacterized protein</fullName>
    </submittedName>
</protein>
<dbReference type="AlphaFoldDB" id="A0A4C2AFE2"/>
<proteinExistence type="predicted"/>
<evidence type="ECO:0000313" key="2">
    <source>
        <dbReference type="Proteomes" id="UP000299102"/>
    </source>
</evidence>
<organism evidence="1 2">
    <name type="scientific">Eumeta variegata</name>
    <name type="common">Bagworm moth</name>
    <name type="synonym">Eumeta japonica</name>
    <dbReference type="NCBI Taxonomy" id="151549"/>
    <lineage>
        <taxon>Eukaryota</taxon>
        <taxon>Metazoa</taxon>
        <taxon>Ecdysozoa</taxon>
        <taxon>Arthropoda</taxon>
        <taxon>Hexapoda</taxon>
        <taxon>Insecta</taxon>
        <taxon>Pterygota</taxon>
        <taxon>Neoptera</taxon>
        <taxon>Endopterygota</taxon>
        <taxon>Lepidoptera</taxon>
        <taxon>Glossata</taxon>
        <taxon>Ditrysia</taxon>
        <taxon>Tineoidea</taxon>
        <taxon>Psychidae</taxon>
        <taxon>Oiketicinae</taxon>
        <taxon>Eumeta</taxon>
    </lineage>
</organism>
<dbReference type="Proteomes" id="UP000299102">
    <property type="component" value="Unassembled WGS sequence"/>
</dbReference>
<accession>A0A4C2AFE2</accession>
<keyword evidence="2" id="KW-1185">Reference proteome</keyword>
<sequence>MSTFPNRKIRCRVHVVQQREVVMIRHYITRKQIVGFPKIAPTTAPRTRRVGAKTDQTILWQSASSAAAARSAEARLCNVNSDGIVYTPRRDTRSIGRNNARARDQYLTVCNDVFILLYANIGALTSDKVLTGGTGELSESRRPPPPMDTQAISALLAYWDEIRYLMKEDRTDGTGRGEWTTRTEHERRKLSLHVRILRVWYFTVQGGPFCTTDKYCAQFVPQNRVESVPDVAATHHVVITAVSISQPMLAVHRWL</sequence>
<evidence type="ECO:0000313" key="1">
    <source>
        <dbReference type="EMBL" id="GBP97675.1"/>
    </source>
</evidence>
<comment type="caution">
    <text evidence="1">The sequence shown here is derived from an EMBL/GenBank/DDBJ whole genome shotgun (WGS) entry which is preliminary data.</text>
</comment>
<gene>
    <name evidence="1" type="ORF">EVAR_91860_1</name>
</gene>
<dbReference type="EMBL" id="BGZK01002986">
    <property type="protein sequence ID" value="GBP97675.1"/>
    <property type="molecule type" value="Genomic_DNA"/>
</dbReference>
<reference evidence="1 2" key="1">
    <citation type="journal article" date="2019" name="Commun. Biol.">
        <title>The bagworm genome reveals a unique fibroin gene that provides high tensile strength.</title>
        <authorList>
            <person name="Kono N."/>
            <person name="Nakamura H."/>
            <person name="Ohtoshi R."/>
            <person name="Tomita M."/>
            <person name="Numata K."/>
            <person name="Arakawa K."/>
        </authorList>
    </citation>
    <scope>NUCLEOTIDE SEQUENCE [LARGE SCALE GENOMIC DNA]</scope>
</reference>